<keyword evidence="16" id="KW-1185">Reference proteome</keyword>
<dbReference type="CDD" id="cd00984">
    <property type="entry name" value="DnaB_C"/>
    <property type="match status" value="1"/>
</dbReference>
<comment type="caution">
    <text evidence="15">The sequence shown here is derived from an EMBL/GenBank/DDBJ whole genome shotgun (WGS) entry which is preliminary data.</text>
</comment>
<dbReference type="AlphaFoldDB" id="A0A918RJR2"/>
<dbReference type="GO" id="GO:0005829">
    <property type="term" value="C:cytosol"/>
    <property type="evidence" value="ECO:0007669"/>
    <property type="project" value="TreeGrafter"/>
</dbReference>
<keyword evidence="2 13" id="KW-0639">Primosome</keyword>
<dbReference type="EC" id="5.6.2.3" evidence="12 13"/>
<evidence type="ECO:0000256" key="9">
    <source>
        <dbReference type="ARBA" id="ARBA00023235"/>
    </source>
</evidence>
<dbReference type="InterPro" id="IPR016136">
    <property type="entry name" value="DNA_helicase_N/primase_C"/>
</dbReference>
<evidence type="ECO:0000256" key="10">
    <source>
        <dbReference type="ARBA" id="ARBA00044932"/>
    </source>
</evidence>
<evidence type="ECO:0000256" key="3">
    <source>
        <dbReference type="ARBA" id="ARBA00022705"/>
    </source>
</evidence>
<evidence type="ECO:0000256" key="6">
    <source>
        <dbReference type="ARBA" id="ARBA00022806"/>
    </source>
</evidence>
<dbReference type="GO" id="GO:0016787">
    <property type="term" value="F:hydrolase activity"/>
    <property type="evidence" value="ECO:0007669"/>
    <property type="project" value="UniProtKB-KW"/>
</dbReference>
<dbReference type="Gene3D" id="1.10.860.10">
    <property type="entry name" value="DNAb Helicase, Chain A"/>
    <property type="match status" value="1"/>
</dbReference>
<name>A0A918RJR2_9GAMM</name>
<keyword evidence="5 13" id="KW-0378">Hydrolase</keyword>
<dbReference type="InterPro" id="IPR007692">
    <property type="entry name" value="DNA_helicase_DnaB"/>
</dbReference>
<comment type="function">
    <text evidence="10 13">The main replicative DNA helicase, it participates in initiation and elongation during chromosome replication. Travels ahead of the DNA replisome, separating dsDNA into templates for DNA synthesis. A processive ATP-dependent 5'-3' DNA helicase it has DNA-dependent ATPase activity.</text>
</comment>
<keyword evidence="6 13" id="KW-0347">Helicase</keyword>
<dbReference type="Pfam" id="PF00772">
    <property type="entry name" value="DnaB"/>
    <property type="match status" value="1"/>
</dbReference>
<evidence type="ECO:0000313" key="15">
    <source>
        <dbReference type="EMBL" id="GHA01683.1"/>
    </source>
</evidence>
<dbReference type="InterPro" id="IPR007694">
    <property type="entry name" value="DNA_helicase_DnaB-like_C"/>
</dbReference>
<dbReference type="GO" id="GO:0042802">
    <property type="term" value="F:identical protein binding"/>
    <property type="evidence" value="ECO:0007669"/>
    <property type="project" value="UniProtKB-ARBA"/>
</dbReference>
<dbReference type="PANTHER" id="PTHR30153">
    <property type="entry name" value="REPLICATIVE DNA HELICASE DNAB"/>
    <property type="match status" value="1"/>
</dbReference>
<proteinExistence type="inferred from homology"/>
<dbReference type="GO" id="GO:0003677">
    <property type="term" value="F:DNA binding"/>
    <property type="evidence" value="ECO:0007669"/>
    <property type="project" value="UniProtKB-UniRule"/>
</dbReference>
<protein>
    <recommendedName>
        <fullName evidence="12 13">Replicative DNA helicase</fullName>
        <ecNumber evidence="12 13">5.6.2.3</ecNumber>
    </recommendedName>
</protein>
<reference evidence="15" key="2">
    <citation type="submission" date="2020-09" db="EMBL/GenBank/DDBJ databases">
        <authorList>
            <person name="Sun Q."/>
            <person name="Kim S."/>
        </authorList>
    </citation>
    <scope>NUCLEOTIDE SEQUENCE</scope>
    <source>
        <strain evidence="15">KCTC 12711</strain>
    </source>
</reference>
<reference evidence="15" key="1">
    <citation type="journal article" date="2014" name="Int. J. Syst. Evol. Microbiol.">
        <title>Complete genome sequence of Corynebacterium casei LMG S-19264T (=DSM 44701T), isolated from a smear-ripened cheese.</title>
        <authorList>
            <consortium name="US DOE Joint Genome Institute (JGI-PGF)"/>
            <person name="Walter F."/>
            <person name="Albersmeier A."/>
            <person name="Kalinowski J."/>
            <person name="Ruckert C."/>
        </authorList>
    </citation>
    <scope>NUCLEOTIDE SEQUENCE</scope>
    <source>
        <strain evidence="15">KCTC 12711</strain>
    </source>
</reference>
<evidence type="ECO:0000256" key="11">
    <source>
        <dbReference type="ARBA" id="ARBA00048954"/>
    </source>
</evidence>
<dbReference type="Proteomes" id="UP000614811">
    <property type="component" value="Unassembled WGS sequence"/>
</dbReference>
<keyword evidence="9" id="KW-0413">Isomerase</keyword>
<dbReference type="EMBL" id="BMXA01000001">
    <property type="protein sequence ID" value="GHA01683.1"/>
    <property type="molecule type" value="Genomic_DNA"/>
</dbReference>
<keyword evidence="7 13" id="KW-0067">ATP-binding</keyword>
<evidence type="ECO:0000256" key="13">
    <source>
        <dbReference type="RuleBase" id="RU362085"/>
    </source>
</evidence>
<dbReference type="SUPFAM" id="SSF52540">
    <property type="entry name" value="P-loop containing nucleoside triphosphate hydrolases"/>
    <property type="match status" value="1"/>
</dbReference>
<dbReference type="NCBIfam" id="NF004384">
    <property type="entry name" value="PRK05748.1"/>
    <property type="match status" value="1"/>
</dbReference>
<dbReference type="GO" id="GO:1990077">
    <property type="term" value="C:primosome complex"/>
    <property type="evidence" value="ECO:0007669"/>
    <property type="project" value="UniProtKB-UniRule"/>
</dbReference>
<evidence type="ECO:0000256" key="12">
    <source>
        <dbReference type="NCBIfam" id="TIGR00665"/>
    </source>
</evidence>
<dbReference type="PROSITE" id="PS51199">
    <property type="entry name" value="SF4_HELICASE"/>
    <property type="match status" value="1"/>
</dbReference>
<sequence length="461" mass="51200">MANTTKEEDILRLPPQAIEAEQSILGSMMLDNRVIDEISSELEARDFYRNDHQIIFNEIVRLDERGEAADVVTVSESLTHLGEIDQVGGLAYLGSLAKNTPNTGNAKSYAKIVRERAILRRLIESANDIIKRAYQPDGRTPEEVLDFAESIIFEIAKNNNQAKAGFQRIDALLTQAVDKIEELFNTKQTVTGVPTGFVDLDKKTSGLQGGDLVIVAGRPSMGKTSFSMNLVEYAAINQNLPVAVFSMEMPGTQLAARLLASLSRVNSGKLRTGQLDTEDWPKLTSAVGILQDKFIYIDDTPALSPLEVRTRARRLAAEHEHGLGMIMIDYLQLMRGNDTGGGENRTLEISNITRALKGLAKELDCPIIVLSQLNRSLEQRPNKRPVMSDLRESGAIEQDADVIMFIYRHEVYEPETDQKGLAEIIIGKQRNGPIGTVRLAWLGEFTRFENYANPNFSGDMH</sequence>
<dbReference type="GO" id="GO:0006269">
    <property type="term" value="P:DNA replication, synthesis of primer"/>
    <property type="evidence" value="ECO:0007669"/>
    <property type="project" value="UniProtKB-UniRule"/>
</dbReference>
<keyword evidence="8 13" id="KW-0238">DNA-binding</keyword>
<accession>A0A918RJR2</accession>
<evidence type="ECO:0000256" key="8">
    <source>
        <dbReference type="ARBA" id="ARBA00023125"/>
    </source>
</evidence>
<dbReference type="PANTHER" id="PTHR30153:SF2">
    <property type="entry name" value="REPLICATIVE DNA HELICASE"/>
    <property type="match status" value="1"/>
</dbReference>
<evidence type="ECO:0000256" key="5">
    <source>
        <dbReference type="ARBA" id="ARBA00022801"/>
    </source>
</evidence>
<dbReference type="InterPro" id="IPR027417">
    <property type="entry name" value="P-loop_NTPase"/>
</dbReference>
<feature type="domain" description="SF4 helicase" evidence="14">
    <location>
        <begin position="186"/>
        <end position="455"/>
    </location>
</feature>
<dbReference type="NCBIfam" id="TIGR00665">
    <property type="entry name" value="DnaB"/>
    <property type="match status" value="1"/>
</dbReference>
<dbReference type="FunFam" id="3.40.50.300:FF:000076">
    <property type="entry name" value="Replicative DNA helicase"/>
    <property type="match status" value="1"/>
</dbReference>
<evidence type="ECO:0000313" key="16">
    <source>
        <dbReference type="Proteomes" id="UP000614811"/>
    </source>
</evidence>
<organism evidence="15 16">
    <name type="scientific">Arenicella chitinivorans</name>
    <dbReference type="NCBI Taxonomy" id="1329800"/>
    <lineage>
        <taxon>Bacteria</taxon>
        <taxon>Pseudomonadati</taxon>
        <taxon>Pseudomonadota</taxon>
        <taxon>Gammaproteobacteria</taxon>
        <taxon>Arenicellales</taxon>
        <taxon>Arenicellaceae</taxon>
        <taxon>Arenicella</taxon>
    </lineage>
</organism>
<evidence type="ECO:0000256" key="4">
    <source>
        <dbReference type="ARBA" id="ARBA00022741"/>
    </source>
</evidence>
<dbReference type="Pfam" id="PF03796">
    <property type="entry name" value="DnaB_C"/>
    <property type="match status" value="1"/>
</dbReference>
<keyword evidence="4 13" id="KW-0547">Nucleotide-binding</keyword>
<comment type="similarity">
    <text evidence="1 13">Belongs to the helicase family. DnaB subfamily.</text>
</comment>
<dbReference type="SUPFAM" id="SSF48024">
    <property type="entry name" value="N-terminal domain of DnaB helicase"/>
    <property type="match status" value="1"/>
</dbReference>
<evidence type="ECO:0000259" key="14">
    <source>
        <dbReference type="PROSITE" id="PS51199"/>
    </source>
</evidence>
<dbReference type="GO" id="GO:0005524">
    <property type="term" value="F:ATP binding"/>
    <property type="evidence" value="ECO:0007669"/>
    <property type="project" value="UniProtKB-UniRule"/>
</dbReference>
<evidence type="ECO:0000256" key="7">
    <source>
        <dbReference type="ARBA" id="ARBA00022840"/>
    </source>
</evidence>
<dbReference type="FunFam" id="1.10.860.10:FF:000001">
    <property type="entry name" value="Replicative DNA helicase"/>
    <property type="match status" value="1"/>
</dbReference>
<dbReference type="Gene3D" id="3.40.50.300">
    <property type="entry name" value="P-loop containing nucleotide triphosphate hydrolases"/>
    <property type="match status" value="1"/>
</dbReference>
<evidence type="ECO:0000256" key="1">
    <source>
        <dbReference type="ARBA" id="ARBA00008428"/>
    </source>
</evidence>
<dbReference type="InterPro" id="IPR036185">
    <property type="entry name" value="DNA_heli_DnaB-like_N_sf"/>
</dbReference>
<comment type="catalytic activity">
    <reaction evidence="11 13">
        <text>ATP + H2O = ADP + phosphate + H(+)</text>
        <dbReference type="Rhea" id="RHEA:13065"/>
        <dbReference type="ChEBI" id="CHEBI:15377"/>
        <dbReference type="ChEBI" id="CHEBI:15378"/>
        <dbReference type="ChEBI" id="CHEBI:30616"/>
        <dbReference type="ChEBI" id="CHEBI:43474"/>
        <dbReference type="ChEBI" id="CHEBI:456216"/>
        <dbReference type="EC" id="5.6.2.3"/>
    </reaction>
</comment>
<gene>
    <name evidence="15" type="primary">dnaB</name>
    <name evidence="15" type="ORF">GCM10008090_08560</name>
</gene>
<dbReference type="GO" id="GO:0043139">
    <property type="term" value="F:5'-3' DNA helicase activity"/>
    <property type="evidence" value="ECO:0007669"/>
    <property type="project" value="UniProtKB-EC"/>
</dbReference>
<dbReference type="RefSeq" id="WP_189398753.1">
    <property type="nucleotide sequence ID" value="NZ_BMXA01000001.1"/>
</dbReference>
<evidence type="ECO:0000256" key="2">
    <source>
        <dbReference type="ARBA" id="ARBA00022515"/>
    </source>
</evidence>
<keyword evidence="3 13" id="KW-0235">DNA replication</keyword>
<dbReference type="InterPro" id="IPR007693">
    <property type="entry name" value="DNA_helicase_DnaB-like_N"/>
</dbReference>